<dbReference type="GO" id="GO:0006397">
    <property type="term" value="P:mRNA processing"/>
    <property type="evidence" value="ECO:0007669"/>
    <property type="project" value="UniProtKB-KW"/>
</dbReference>
<dbReference type="PANTHER" id="PTHR23340">
    <property type="entry name" value="ARGININE/SERINE RICH SPLICING FACTOR SF4/14"/>
    <property type="match status" value="1"/>
</dbReference>
<dbReference type="AlphaFoldDB" id="A0A9P0NEW4"/>
<dbReference type="Gene3D" id="1.10.10.790">
    <property type="entry name" value="Surp module"/>
    <property type="match status" value="1"/>
</dbReference>
<evidence type="ECO:0000256" key="4">
    <source>
        <dbReference type="ARBA" id="ARBA00023242"/>
    </source>
</evidence>
<dbReference type="PROSITE" id="PS50174">
    <property type="entry name" value="G_PATCH"/>
    <property type="match status" value="1"/>
</dbReference>
<dbReference type="InterPro" id="IPR000467">
    <property type="entry name" value="G_patch_dom"/>
</dbReference>
<reference evidence="8" key="1">
    <citation type="submission" date="2022-02" db="EMBL/GenBank/DDBJ databases">
        <authorList>
            <person name="King R."/>
        </authorList>
    </citation>
    <scope>NUCLEOTIDE SEQUENCE</scope>
</reference>
<gene>
    <name evidence="8" type="ORF">APHIGO_LOCUS2691</name>
</gene>
<organism evidence="8 9">
    <name type="scientific">Aphis gossypii</name>
    <name type="common">Cotton aphid</name>
    <dbReference type="NCBI Taxonomy" id="80765"/>
    <lineage>
        <taxon>Eukaryota</taxon>
        <taxon>Metazoa</taxon>
        <taxon>Ecdysozoa</taxon>
        <taxon>Arthropoda</taxon>
        <taxon>Hexapoda</taxon>
        <taxon>Insecta</taxon>
        <taxon>Pterygota</taxon>
        <taxon>Neoptera</taxon>
        <taxon>Paraneoptera</taxon>
        <taxon>Hemiptera</taxon>
        <taxon>Sternorrhyncha</taxon>
        <taxon>Aphidomorpha</taxon>
        <taxon>Aphidoidea</taxon>
        <taxon>Aphididae</taxon>
        <taxon>Aphidini</taxon>
        <taxon>Aphis</taxon>
        <taxon>Aphis</taxon>
    </lineage>
</organism>
<evidence type="ECO:0000313" key="8">
    <source>
        <dbReference type="EMBL" id="CAH1714222.1"/>
    </source>
</evidence>
<accession>A0A9P0NEW4</accession>
<reference evidence="8" key="2">
    <citation type="submission" date="2022-10" db="EMBL/GenBank/DDBJ databases">
        <authorList>
            <consortium name="ENA_rothamsted_submissions"/>
            <consortium name="culmorum"/>
            <person name="King R."/>
        </authorList>
    </citation>
    <scope>NUCLEOTIDE SEQUENCE</scope>
</reference>
<dbReference type="GO" id="GO:0005654">
    <property type="term" value="C:nucleoplasm"/>
    <property type="evidence" value="ECO:0007669"/>
    <property type="project" value="TreeGrafter"/>
</dbReference>
<feature type="domain" description="SURP motif" evidence="6">
    <location>
        <begin position="329"/>
        <end position="372"/>
    </location>
</feature>
<feature type="region of interest" description="Disordered" evidence="5">
    <location>
        <begin position="639"/>
        <end position="661"/>
    </location>
</feature>
<evidence type="ECO:0000313" key="9">
    <source>
        <dbReference type="Proteomes" id="UP001154329"/>
    </source>
</evidence>
<dbReference type="Proteomes" id="UP001154329">
    <property type="component" value="Chromosome 1"/>
</dbReference>
<sequence length="691" mass="78437">MFRNGKFSETTPSKQSRSERFQEMSKQQQLIEQKKREIQAKFEEKKKKIAELTGEKKSQQPLATTKNAIKLDKIKSFYQKSKSIKKNETSSKGSNEELPYESTGAHKNKPTLADVFEKDDISDTKDTKDLENNIEPNVVHGPKLESNYCIDAFKEPEPFIPDHQFIGYNINQSYQPSNFYNTPSVQVTSIQPQPQTTVVQVPTVSIVTTHPILQISQPTSMYQSQNPVFISQNNSKIPHGPYQQYPLQTPPLTATIVTDTTTTTTVPRNADEQPSLIVTETSTVSLGPTPEAAHILNATPQTIETYTPVPRALNTVMRCEPQAVLENQDVESLAATVAEYGDEIENIILQERPQDVNLLFLRDKSSPAYTIFRQRVGYLKAKIIANKLTPTEIKPQTLSNQIAATDFENEDGTNKKRKRKSRWANDNVKATVTSTIGGTPIAISQSIPQPVHAQKLVGVPGMSGPMISQVGRNDPALIQYAMQSFGTINLSEEDWKKAEDHYKINLLYQDMLKKRQQLESLQRAGKFKYEYDSDEDTEGGTWEHKLRKEEMVATERWAEELTEKSKDKHHIGDFLPPDELARFMEKYSALREDREPDLSDYKEFKLKEDNIGFQMLQKLGWSEGQGLGSSGTGIVEPVNKGGSHNENHGLGVERPSDLRQNDDEFDAYRKRMMLAYRFRPNPLNNPRRPYY</sequence>
<evidence type="ECO:0000259" key="7">
    <source>
        <dbReference type="PROSITE" id="PS50174"/>
    </source>
</evidence>
<dbReference type="SMART" id="SM00443">
    <property type="entry name" value="G_patch"/>
    <property type="match status" value="1"/>
</dbReference>
<dbReference type="PANTHER" id="PTHR23340:SF0">
    <property type="entry name" value="SURP AND G-PATCH DOMAIN-CONTAINING PROTEIN 1 ISOFORM X1"/>
    <property type="match status" value="1"/>
</dbReference>
<evidence type="ECO:0000259" key="6">
    <source>
        <dbReference type="PROSITE" id="PS50128"/>
    </source>
</evidence>
<keyword evidence="4" id="KW-0539">Nucleus</keyword>
<dbReference type="InterPro" id="IPR035967">
    <property type="entry name" value="SWAP/Surp_sf"/>
</dbReference>
<dbReference type="InterPro" id="IPR000061">
    <property type="entry name" value="Surp"/>
</dbReference>
<evidence type="ECO:0000256" key="2">
    <source>
        <dbReference type="ARBA" id="ARBA00022664"/>
    </source>
</evidence>
<evidence type="ECO:0000256" key="1">
    <source>
        <dbReference type="ARBA" id="ARBA00004123"/>
    </source>
</evidence>
<dbReference type="PROSITE" id="PS50128">
    <property type="entry name" value="SURP"/>
    <property type="match status" value="1"/>
</dbReference>
<comment type="subcellular location">
    <subcellularLocation>
        <location evidence="1">Nucleus</location>
    </subcellularLocation>
</comment>
<dbReference type="InterPro" id="IPR040169">
    <property type="entry name" value="SUGP1/2"/>
</dbReference>
<proteinExistence type="predicted"/>
<feature type="region of interest" description="Disordered" evidence="5">
    <location>
        <begin position="82"/>
        <end position="107"/>
    </location>
</feature>
<evidence type="ECO:0000256" key="5">
    <source>
        <dbReference type="SAM" id="MobiDB-lite"/>
    </source>
</evidence>
<keyword evidence="2" id="KW-0507">mRNA processing</keyword>
<evidence type="ECO:0008006" key="10">
    <source>
        <dbReference type="Google" id="ProtNLM"/>
    </source>
</evidence>
<feature type="region of interest" description="Disordered" evidence="5">
    <location>
        <begin position="1"/>
        <end position="32"/>
    </location>
</feature>
<dbReference type="Pfam" id="PF01585">
    <property type="entry name" value="G-patch"/>
    <property type="match status" value="1"/>
</dbReference>
<name>A0A9P0NEW4_APHGO</name>
<protein>
    <recommendedName>
        <fullName evidence="10">Splicing factor 4</fullName>
    </recommendedName>
</protein>
<dbReference type="GO" id="GO:0003723">
    <property type="term" value="F:RNA binding"/>
    <property type="evidence" value="ECO:0007669"/>
    <property type="project" value="InterPro"/>
</dbReference>
<evidence type="ECO:0000256" key="3">
    <source>
        <dbReference type="ARBA" id="ARBA00023187"/>
    </source>
</evidence>
<keyword evidence="9" id="KW-1185">Reference proteome</keyword>
<dbReference type="GO" id="GO:0008380">
    <property type="term" value="P:RNA splicing"/>
    <property type="evidence" value="ECO:0007669"/>
    <property type="project" value="UniProtKB-KW"/>
</dbReference>
<feature type="domain" description="G-patch" evidence="7">
    <location>
        <begin position="608"/>
        <end position="655"/>
    </location>
</feature>
<dbReference type="SUPFAM" id="SSF109905">
    <property type="entry name" value="Surp module (SWAP domain)"/>
    <property type="match status" value="1"/>
</dbReference>
<keyword evidence="3" id="KW-0508">mRNA splicing</keyword>
<dbReference type="OrthoDB" id="4822at2759"/>
<dbReference type="EMBL" id="OU899034">
    <property type="protein sequence ID" value="CAH1714222.1"/>
    <property type="molecule type" value="Genomic_DNA"/>
</dbReference>